<evidence type="ECO:0000256" key="1">
    <source>
        <dbReference type="SAM" id="MobiDB-lite"/>
    </source>
</evidence>
<sequence length="202" mass="23198">MNGEREDELVWCYFHPRELVIGICASCLKERLLVLAASKQKHYHQVHTSRRATPKIFALSGLINPLDVMQHKSVDHVCDESGSSTSHEESFISIRFEDNGVASWDKGKVSKTQNDNNNQINRRLENDHNTPDKANKTKSVVEHAKTRATLRWRKRIGHLLHLIRWRRSASKGNGSSHVGKKLEGAKVKHGWIRILTKRRTKE</sequence>
<dbReference type="Pfam" id="PF05340">
    <property type="entry name" value="DUF740"/>
    <property type="match status" value="1"/>
</dbReference>
<feature type="compositionally biased region" description="Polar residues" evidence="1">
    <location>
        <begin position="110"/>
        <end position="121"/>
    </location>
</feature>
<protein>
    <submittedName>
        <fullName evidence="2">Uncharacterized protein</fullName>
    </submittedName>
</protein>
<dbReference type="InterPro" id="IPR008004">
    <property type="entry name" value="OCTOPUS-like"/>
</dbReference>
<dbReference type="PANTHER" id="PTHR35995">
    <property type="entry name" value="OS04G0690500 PROTEIN"/>
    <property type="match status" value="1"/>
</dbReference>
<name>A0A5A7QW42_STRAF</name>
<reference evidence="3" key="1">
    <citation type="journal article" date="2019" name="Curr. Biol.">
        <title>Genome Sequence of Striga asiatica Provides Insight into the Evolution of Plant Parasitism.</title>
        <authorList>
            <person name="Yoshida S."/>
            <person name="Kim S."/>
            <person name="Wafula E.K."/>
            <person name="Tanskanen J."/>
            <person name="Kim Y.M."/>
            <person name="Honaas L."/>
            <person name="Yang Z."/>
            <person name="Spallek T."/>
            <person name="Conn C.E."/>
            <person name="Ichihashi Y."/>
            <person name="Cheong K."/>
            <person name="Cui S."/>
            <person name="Der J.P."/>
            <person name="Gundlach H."/>
            <person name="Jiao Y."/>
            <person name="Hori C."/>
            <person name="Ishida J.K."/>
            <person name="Kasahara H."/>
            <person name="Kiba T."/>
            <person name="Kim M.S."/>
            <person name="Koo N."/>
            <person name="Laohavisit A."/>
            <person name="Lee Y.H."/>
            <person name="Lumba S."/>
            <person name="McCourt P."/>
            <person name="Mortimer J.C."/>
            <person name="Mutuku J.M."/>
            <person name="Nomura T."/>
            <person name="Sasaki-Sekimoto Y."/>
            <person name="Seto Y."/>
            <person name="Wang Y."/>
            <person name="Wakatake T."/>
            <person name="Sakakibara H."/>
            <person name="Demura T."/>
            <person name="Yamaguchi S."/>
            <person name="Yoneyama K."/>
            <person name="Manabe R.I."/>
            <person name="Nelson D.C."/>
            <person name="Schulman A.H."/>
            <person name="Timko M.P."/>
            <person name="dePamphilis C.W."/>
            <person name="Choi D."/>
            <person name="Shirasu K."/>
        </authorList>
    </citation>
    <scope>NUCLEOTIDE SEQUENCE [LARGE SCALE GENOMIC DNA]</scope>
    <source>
        <strain evidence="3">cv. UVA1</strain>
    </source>
</reference>
<dbReference type="PANTHER" id="PTHR35995:SF1">
    <property type="entry name" value="OS04G0690500 PROTEIN"/>
    <property type="match status" value="1"/>
</dbReference>
<organism evidence="2 3">
    <name type="scientific">Striga asiatica</name>
    <name type="common">Asiatic witchweed</name>
    <name type="synonym">Buchnera asiatica</name>
    <dbReference type="NCBI Taxonomy" id="4170"/>
    <lineage>
        <taxon>Eukaryota</taxon>
        <taxon>Viridiplantae</taxon>
        <taxon>Streptophyta</taxon>
        <taxon>Embryophyta</taxon>
        <taxon>Tracheophyta</taxon>
        <taxon>Spermatophyta</taxon>
        <taxon>Magnoliopsida</taxon>
        <taxon>eudicotyledons</taxon>
        <taxon>Gunneridae</taxon>
        <taxon>Pentapetalae</taxon>
        <taxon>asterids</taxon>
        <taxon>lamiids</taxon>
        <taxon>Lamiales</taxon>
        <taxon>Orobanchaceae</taxon>
        <taxon>Buchnereae</taxon>
        <taxon>Striga</taxon>
    </lineage>
</organism>
<gene>
    <name evidence="2" type="ORF">STAS_26415</name>
</gene>
<keyword evidence="3" id="KW-1185">Reference proteome</keyword>
<evidence type="ECO:0000313" key="3">
    <source>
        <dbReference type="Proteomes" id="UP000325081"/>
    </source>
</evidence>
<dbReference type="AlphaFoldDB" id="A0A5A7QW42"/>
<dbReference type="EMBL" id="BKCP01008515">
    <property type="protein sequence ID" value="GER49186.1"/>
    <property type="molecule type" value="Genomic_DNA"/>
</dbReference>
<feature type="compositionally biased region" description="Basic and acidic residues" evidence="1">
    <location>
        <begin position="122"/>
        <end position="138"/>
    </location>
</feature>
<accession>A0A5A7QW42</accession>
<dbReference type="Proteomes" id="UP000325081">
    <property type="component" value="Unassembled WGS sequence"/>
</dbReference>
<proteinExistence type="predicted"/>
<feature type="region of interest" description="Disordered" evidence="1">
    <location>
        <begin position="106"/>
        <end position="138"/>
    </location>
</feature>
<comment type="caution">
    <text evidence="2">The sequence shown here is derived from an EMBL/GenBank/DDBJ whole genome shotgun (WGS) entry which is preliminary data.</text>
</comment>
<dbReference type="OrthoDB" id="1924480at2759"/>
<evidence type="ECO:0000313" key="2">
    <source>
        <dbReference type="EMBL" id="GER49186.1"/>
    </source>
</evidence>